<evidence type="ECO:0000256" key="1">
    <source>
        <dbReference type="SAM" id="MobiDB-lite"/>
    </source>
</evidence>
<gene>
    <name evidence="2" type="ORF">ADUPG1_013026</name>
</gene>
<feature type="region of interest" description="Disordered" evidence="1">
    <location>
        <begin position="55"/>
        <end position="83"/>
    </location>
</feature>
<sequence length="83" mass="9591">MLFKLAVREEGFFYPLKESNCLSLLDRVNIQWRVILFESDHARAARLDNVKVSPQIEEDDTEVGGQISDCDDSHSNHSRKELQ</sequence>
<accession>A0ABQ5K1H2</accession>
<proteinExistence type="predicted"/>
<comment type="caution">
    <text evidence="2">The sequence shown here is derived from an EMBL/GenBank/DDBJ whole genome shotgun (WGS) entry which is preliminary data.</text>
</comment>
<dbReference type="Proteomes" id="UP001057375">
    <property type="component" value="Unassembled WGS sequence"/>
</dbReference>
<name>A0ABQ5K1H2_9EUKA</name>
<dbReference type="EMBL" id="BQXS01012585">
    <property type="protein sequence ID" value="GKT25405.1"/>
    <property type="molecule type" value="Genomic_DNA"/>
</dbReference>
<evidence type="ECO:0000313" key="2">
    <source>
        <dbReference type="EMBL" id="GKT25405.1"/>
    </source>
</evidence>
<keyword evidence="3" id="KW-1185">Reference proteome</keyword>
<reference evidence="2" key="1">
    <citation type="submission" date="2022-03" db="EMBL/GenBank/DDBJ databases">
        <title>Draft genome sequence of Aduncisulcus paluster, a free-living microaerophilic Fornicata.</title>
        <authorList>
            <person name="Yuyama I."/>
            <person name="Kume K."/>
            <person name="Tamura T."/>
            <person name="Inagaki Y."/>
            <person name="Hashimoto T."/>
        </authorList>
    </citation>
    <scope>NUCLEOTIDE SEQUENCE</scope>
    <source>
        <strain evidence="2">NY0171</strain>
    </source>
</reference>
<organism evidence="2 3">
    <name type="scientific">Aduncisulcus paluster</name>
    <dbReference type="NCBI Taxonomy" id="2918883"/>
    <lineage>
        <taxon>Eukaryota</taxon>
        <taxon>Metamonada</taxon>
        <taxon>Carpediemonas-like organisms</taxon>
        <taxon>Aduncisulcus</taxon>
    </lineage>
</organism>
<protein>
    <submittedName>
        <fullName evidence="2">Uncharacterized protein</fullName>
    </submittedName>
</protein>
<feature type="compositionally biased region" description="Basic and acidic residues" evidence="1">
    <location>
        <begin position="71"/>
        <end position="83"/>
    </location>
</feature>
<evidence type="ECO:0000313" key="3">
    <source>
        <dbReference type="Proteomes" id="UP001057375"/>
    </source>
</evidence>